<comment type="caution">
    <text evidence="8">The sequence shown here is derived from an EMBL/GenBank/DDBJ whole genome shotgun (WGS) entry which is preliminary data.</text>
</comment>
<keyword evidence="2 8" id="KW-0723">Serine/threonine-protein kinase</keyword>
<feature type="domain" description="Protein kinase" evidence="7">
    <location>
        <begin position="7"/>
        <end position="275"/>
    </location>
</feature>
<keyword evidence="5 8" id="KW-0418">Kinase</keyword>
<dbReference type="AlphaFoldDB" id="A0A542ZJA0"/>
<keyword evidence="4" id="KW-0547">Nucleotide-binding</keyword>
<dbReference type="Gene3D" id="3.30.200.20">
    <property type="entry name" value="Phosphorylase Kinase, domain 1"/>
    <property type="match status" value="1"/>
</dbReference>
<evidence type="ECO:0000256" key="2">
    <source>
        <dbReference type="ARBA" id="ARBA00022527"/>
    </source>
</evidence>
<gene>
    <name evidence="8" type="ORF">FB474_1633</name>
</gene>
<dbReference type="RefSeq" id="WP_185746094.1">
    <property type="nucleotide sequence ID" value="NZ_BAAAKX010000021.1"/>
</dbReference>
<dbReference type="PANTHER" id="PTHR43289:SF6">
    <property type="entry name" value="SERINE_THREONINE-PROTEIN KINASE NEKL-3"/>
    <property type="match status" value="1"/>
</dbReference>
<dbReference type="SUPFAM" id="SSF56112">
    <property type="entry name" value="Protein kinase-like (PK-like)"/>
    <property type="match status" value="1"/>
</dbReference>
<name>A0A542ZJA0_9MICO</name>
<evidence type="ECO:0000313" key="8">
    <source>
        <dbReference type="EMBL" id="TQL60250.1"/>
    </source>
</evidence>
<organism evidence="8 9">
    <name type="scientific">Oryzihumus leptocrescens</name>
    <dbReference type="NCBI Taxonomy" id="297536"/>
    <lineage>
        <taxon>Bacteria</taxon>
        <taxon>Bacillati</taxon>
        <taxon>Actinomycetota</taxon>
        <taxon>Actinomycetes</taxon>
        <taxon>Micrococcales</taxon>
        <taxon>Intrasporangiaceae</taxon>
        <taxon>Oryzihumus</taxon>
    </lineage>
</organism>
<reference evidence="8 9" key="1">
    <citation type="submission" date="2019-06" db="EMBL/GenBank/DDBJ databases">
        <title>Sequencing the genomes of 1000 actinobacteria strains.</title>
        <authorList>
            <person name="Klenk H.-P."/>
        </authorList>
    </citation>
    <scope>NUCLEOTIDE SEQUENCE [LARGE SCALE GENOMIC DNA]</scope>
    <source>
        <strain evidence="8 9">DSM 18082</strain>
    </source>
</reference>
<dbReference type="EC" id="2.7.11.1" evidence="1"/>
<evidence type="ECO:0000256" key="4">
    <source>
        <dbReference type="ARBA" id="ARBA00022741"/>
    </source>
</evidence>
<sequence length="275" mass="28787">MDGIADYGFLREVGRGPQGRVYLARRPERLGPGDEWVAVKVLDATAAEEAFEAVAAELQCFAAVDGEDLVALHEAGLVGTRVYYVLAHHPMGSLEHPAHPLNRQARLEAVSRAARAAHRLHEAGIVHRAIKPANVLLAGTGAVLAEPGVAHLLQPGITTTGTHPLGGSTTLELTDPAVVRGAAAGRASDIWALGVTLHLALTGTGLFPSMMSADPMVAVRMYLRSTPEPDPDLGAAERAVVLRALQPDPAARYRTAAELADALDQLAPAAGGHVH</sequence>
<dbReference type="InterPro" id="IPR000719">
    <property type="entry name" value="Prot_kinase_dom"/>
</dbReference>
<dbReference type="Proteomes" id="UP000319514">
    <property type="component" value="Unassembled WGS sequence"/>
</dbReference>
<dbReference type="PANTHER" id="PTHR43289">
    <property type="entry name" value="MITOGEN-ACTIVATED PROTEIN KINASE KINASE KINASE 20-RELATED"/>
    <property type="match status" value="1"/>
</dbReference>
<dbReference type="Pfam" id="PF00069">
    <property type="entry name" value="Pkinase"/>
    <property type="match status" value="1"/>
</dbReference>
<dbReference type="GO" id="GO:0004674">
    <property type="term" value="F:protein serine/threonine kinase activity"/>
    <property type="evidence" value="ECO:0007669"/>
    <property type="project" value="UniProtKB-KW"/>
</dbReference>
<accession>A0A542ZJA0</accession>
<dbReference type="EMBL" id="VFOQ01000001">
    <property type="protein sequence ID" value="TQL60250.1"/>
    <property type="molecule type" value="Genomic_DNA"/>
</dbReference>
<evidence type="ECO:0000259" key="7">
    <source>
        <dbReference type="PROSITE" id="PS50011"/>
    </source>
</evidence>
<dbReference type="Gene3D" id="1.10.510.10">
    <property type="entry name" value="Transferase(Phosphotransferase) domain 1"/>
    <property type="match status" value="1"/>
</dbReference>
<proteinExistence type="predicted"/>
<keyword evidence="9" id="KW-1185">Reference proteome</keyword>
<dbReference type="PROSITE" id="PS50011">
    <property type="entry name" value="PROTEIN_KINASE_DOM"/>
    <property type="match status" value="1"/>
</dbReference>
<evidence type="ECO:0000256" key="5">
    <source>
        <dbReference type="ARBA" id="ARBA00022777"/>
    </source>
</evidence>
<evidence type="ECO:0000313" key="9">
    <source>
        <dbReference type="Proteomes" id="UP000319514"/>
    </source>
</evidence>
<evidence type="ECO:0000256" key="1">
    <source>
        <dbReference type="ARBA" id="ARBA00012513"/>
    </source>
</evidence>
<keyword evidence="3" id="KW-0808">Transferase</keyword>
<evidence type="ECO:0000256" key="6">
    <source>
        <dbReference type="ARBA" id="ARBA00022840"/>
    </source>
</evidence>
<dbReference type="InterPro" id="IPR011009">
    <property type="entry name" value="Kinase-like_dom_sf"/>
</dbReference>
<evidence type="ECO:0000256" key="3">
    <source>
        <dbReference type="ARBA" id="ARBA00022679"/>
    </source>
</evidence>
<keyword evidence="6" id="KW-0067">ATP-binding</keyword>
<protein>
    <recommendedName>
        <fullName evidence="1">non-specific serine/threonine protein kinase</fullName>
        <ecNumber evidence="1">2.7.11.1</ecNumber>
    </recommendedName>
</protein>
<dbReference type="GO" id="GO:0005524">
    <property type="term" value="F:ATP binding"/>
    <property type="evidence" value="ECO:0007669"/>
    <property type="project" value="UniProtKB-KW"/>
</dbReference>